<dbReference type="Pfam" id="PF00590">
    <property type="entry name" value="TP_methylase"/>
    <property type="match status" value="1"/>
</dbReference>
<evidence type="ECO:0000256" key="5">
    <source>
        <dbReference type="ARBA" id="ARBA00022691"/>
    </source>
</evidence>
<dbReference type="PANTHER" id="PTHR43467:SF1">
    <property type="entry name" value="PRECORRIN-6A SYNTHASE [DEACETYLATING]"/>
    <property type="match status" value="1"/>
</dbReference>
<dbReference type="Gene3D" id="3.40.1010.10">
    <property type="entry name" value="Cobalt-precorrin-4 Transmethylase, Domain 1"/>
    <property type="match status" value="1"/>
</dbReference>
<dbReference type="RefSeq" id="WP_047314303.1">
    <property type="nucleotide sequence ID" value="NZ_LDPQ01000005.1"/>
</dbReference>
<dbReference type="STRING" id="1202450.B586_06230"/>
<gene>
    <name evidence="7" type="ORF">ABH38_04205</name>
</gene>
<dbReference type="SUPFAM" id="SSF53790">
    <property type="entry name" value="Tetrapyrrole methylase"/>
    <property type="match status" value="1"/>
</dbReference>
<dbReference type="CDD" id="cd11643">
    <property type="entry name" value="Precorrin-6A-synthase"/>
    <property type="match status" value="1"/>
</dbReference>
<evidence type="ECO:0000313" key="7">
    <source>
        <dbReference type="EMBL" id="KLO38581.1"/>
    </source>
</evidence>
<dbReference type="GO" id="GO:0043819">
    <property type="term" value="F:precorrin-6A synthase (deacetylating) activity"/>
    <property type="evidence" value="ECO:0007669"/>
    <property type="project" value="InterPro"/>
</dbReference>
<dbReference type="PIRSF" id="PIRSF036525">
    <property type="entry name" value="CobF"/>
    <property type="match status" value="1"/>
</dbReference>
<dbReference type="InterPro" id="IPR014777">
    <property type="entry name" value="4pyrrole_Mease_sub1"/>
</dbReference>
<evidence type="ECO:0000313" key="8">
    <source>
        <dbReference type="Proteomes" id="UP000036334"/>
    </source>
</evidence>
<keyword evidence="5" id="KW-0949">S-adenosyl-L-methionine</keyword>
<evidence type="ECO:0000259" key="6">
    <source>
        <dbReference type="Pfam" id="PF00590"/>
    </source>
</evidence>
<dbReference type="EMBL" id="LDPR01000002">
    <property type="protein sequence ID" value="KLO38581.1"/>
    <property type="molecule type" value="Genomic_DNA"/>
</dbReference>
<feature type="domain" description="Tetrapyrrole methylase" evidence="6">
    <location>
        <begin position="25"/>
        <end position="239"/>
    </location>
</feature>
<keyword evidence="8" id="KW-1185">Reference proteome</keyword>
<sequence>MVGAFNYVDPKRAVPVRQEALVRHIHIIGIGAGDPDYLTVQAIEALNDTQVFFAMDKGESKNDLVALRREICTRFIRAPGYRFVELPDPKRLTDADYREAVSDWHAARARIWASAISAELGLDEVGAFLAWGDPSLYDSTLRILDDVAADVGITYDVIPGISAMQALTARHRIPLNEVGEPVVITTGRQLRTRGLCGSAVVMLDADCSFQVFPADTRIWWGAYLGTDDELLIAGTIGEVGPRIAALRAAARARCGWIMDIYLLRAAAAGPA</sequence>
<dbReference type="NCBIfam" id="TIGR02434">
    <property type="entry name" value="CobF"/>
    <property type="match status" value="1"/>
</dbReference>
<name>A0A0I9VIH7_9MYCO</name>
<evidence type="ECO:0000256" key="3">
    <source>
        <dbReference type="ARBA" id="ARBA00022603"/>
    </source>
</evidence>
<keyword evidence="3" id="KW-0489">Methyltransferase</keyword>
<organism evidence="7 8">
    <name type="scientific">Mycobacterium haemophilum</name>
    <dbReference type="NCBI Taxonomy" id="29311"/>
    <lineage>
        <taxon>Bacteria</taxon>
        <taxon>Bacillati</taxon>
        <taxon>Actinomycetota</taxon>
        <taxon>Actinomycetes</taxon>
        <taxon>Mycobacteriales</taxon>
        <taxon>Mycobacteriaceae</taxon>
        <taxon>Mycobacterium</taxon>
    </lineage>
</organism>
<dbReference type="Gene3D" id="3.30.950.10">
    <property type="entry name" value="Methyltransferase, Cobalt-precorrin-4 Transmethylase, Domain 2"/>
    <property type="match status" value="1"/>
</dbReference>
<comment type="caution">
    <text evidence="7">The sequence shown here is derived from an EMBL/GenBank/DDBJ whole genome shotgun (WGS) entry which is preliminary data.</text>
</comment>
<evidence type="ECO:0000256" key="1">
    <source>
        <dbReference type="ARBA" id="ARBA00004953"/>
    </source>
</evidence>
<dbReference type="InterPro" id="IPR035996">
    <property type="entry name" value="4pyrrol_Methylase_sf"/>
</dbReference>
<keyword evidence="2" id="KW-0169">Cobalamin biosynthesis</keyword>
<dbReference type="Proteomes" id="UP000036334">
    <property type="component" value="Unassembled WGS sequence"/>
</dbReference>
<keyword evidence="4" id="KW-0808">Transferase</keyword>
<dbReference type="PATRIC" id="fig|29311.18.peg.3613"/>
<proteinExistence type="predicted"/>
<dbReference type="GO" id="GO:0009236">
    <property type="term" value="P:cobalamin biosynthetic process"/>
    <property type="evidence" value="ECO:0007669"/>
    <property type="project" value="UniProtKB-KW"/>
</dbReference>
<dbReference type="AlphaFoldDB" id="A0A0I9VIH7"/>
<dbReference type="InterPro" id="IPR014776">
    <property type="entry name" value="4pyrrole_Mease_sub2"/>
</dbReference>
<dbReference type="PANTHER" id="PTHR43467">
    <property type="entry name" value="COBALT-PRECORRIN-2 C(20)-METHYLTRANSFERASE"/>
    <property type="match status" value="1"/>
</dbReference>
<comment type="pathway">
    <text evidence="1">Cofactor biosynthesis; adenosylcobalamin biosynthesis.</text>
</comment>
<dbReference type="InterPro" id="IPR012797">
    <property type="entry name" value="CobF"/>
</dbReference>
<dbReference type="InterPro" id="IPR000878">
    <property type="entry name" value="4pyrrol_Mease"/>
</dbReference>
<accession>A0A0I9VIH7</accession>
<protein>
    <submittedName>
        <fullName evidence="7">Precorrin 6A synthase</fullName>
    </submittedName>
</protein>
<reference evidence="7 8" key="1">
    <citation type="submission" date="2015-05" db="EMBL/GenBank/DDBJ databases">
        <title>Genome sequence of Mycobacterium haemophilum.</title>
        <authorList>
            <person name="Greninger A.L."/>
            <person name="Cunningham G."/>
            <person name="Miller S."/>
        </authorList>
    </citation>
    <scope>NUCLEOTIDE SEQUENCE [LARGE SCALE GENOMIC DNA]</scope>
    <source>
        <strain evidence="8">UC1</strain>
    </source>
</reference>
<evidence type="ECO:0000256" key="2">
    <source>
        <dbReference type="ARBA" id="ARBA00022573"/>
    </source>
</evidence>
<dbReference type="OrthoDB" id="9787471at2"/>
<evidence type="ECO:0000256" key="4">
    <source>
        <dbReference type="ARBA" id="ARBA00022679"/>
    </source>
</evidence>
<dbReference type="GO" id="GO:0032259">
    <property type="term" value="P:methylation"/>
    <property type="evidence" value="ECO:0007669"/>
    <property type="project" value="UniProtKB-KW"/>
</dbReference>